<organism evidence="1">
    <name type="scientific">Solanum lycopersicum</name>
    <name type="common">Tomato</name>
    <name type="synonym">Lycopersicon esculentum</name>
    <dbReference type="NCBI Taxonomy" id="4081"/>
    <lineage>
        <taxon>Eukaryota</taxon>
        <taxon>Viridiplantae</taxon>
        <taxon>Streptophyta</taxon>
        <taxon>Embryophyta</taxon>
        <taxon>Tracheophyta</taxon>
        <taxon>Spermatophyta</taxon>
        <taxon>Magnoliopsida</taxon>
        <taxon>eudicotyledons</taxon>
        <taxon>Gunneridae</taxon>
        <taxon>Pentapetalae</taxon>
        <taxon>asterids</taxon>
        <taxon>lamiids</taxon>
        <taxon>Solanales</taxon>
        <taxon>Solanaceae</taxon>
        <taxon>Solanoideae</taxon>
        <taxon>Solaneae</taxon>
        <taxon>Solanum</taxon>
        <taxon>Solanum subgen. Lycopersicon</taxon>
    </lineage>
</organism>
<protein>
    <submittedName>
        <fullName evidence="1">Uncharacterized protein</fullName>
    </submittedName>
</protein>
<proteinExistence type="predicted"/>
<name>A0A494G930_SOLLC</name>
<dbReference type="Gramene" id="Solyc00g023580.1.1">
    <property type="protein sequence ID" value="Solyc00g023580.1.1.1.CDS"/>
    <property type="gene ID" value="Solyc00g023580.1"/>
</dbReference>
<dbReference type="Proteomes" id="UP000004994">
    <property type="component" value="Unassembled WGS sequence"/>
</dbReference>
<evidence type="ECO:0000313" key="1">
    <source>
        <dbReference type="EnsemblPlants" id="Solyc00g023580.1.1.1.CDS"/>
    </source>
</evidence>
<reference evidence="1" key="2">
    <citation type="submission" date="2019-04" db="UniProtKB">
        <authorList>
            <consortium name="EnsemblPlants"/>
        </authorList>
    </citation>
    <scope>IDENTIFICATION</scope>
    <source>
        <strain evidence="1">cv. Heinz 1706</strain>
    </source>
</reference>
<sequence length="85" mass="9824">MALCLTRSGKYFFDAAHTVLFNSSKSMSEISTLSNVGYLSYYRFLSLETNKPHLRFVTHRNGLRFSFPPVSERCFQPHEESVNAR</sequence>
<reference evidence="1" key="1">
    <citation type="journal article" date="2012" name="Nature">
        <title>The tomato genome sequence provides insights into fleshy fruit evolution.</title>
        <authorList>
            <consortium name="Tomato Genome Consortium"/>
        </authorList>
    </citation>
    <scope>NUCLEOTIDE SEQUENCE [LARGE SCALE GENOMIC DNA]</scope>
    <source>
        <strain evidence="1">cv. Heinz 1706</strain>
    </source>
</reference>
<accession>A0A494G930</accession>
<dbReference type="AlphaFoldDB" id="A0A494G930"/>
<evidence type="ECO:0000313" key="2">
    <source>
        <dbReference type="Proteomes" id="UP000004994"/>
    </source>
</evidence>
<keyword evidence="2" id="KW-1185">Reference proteome</keyword>
<dbReference type="InParanoid" id="A0A494G930"/>
<dbReference type="EnsemblPlants" id="Solyc00g023580.1.1">
    <property type="protein sequence ID" value="Solyc00g023580.1.1.1.CDS"/>
    <property type="gene ID" value="Solyc00g023580.1"/>
</dbReference>
<dbReference type="PaxDb" id="4081-Solyc00g023580.1.1"/>